<dbReference type="CDD" id="cd14438">
    <property type="entry name" value="Hip_N"/>
    <property type="match status" value="1"/>
</dbReference>
<name>A0A1I8NR55_STOCA</name>
<dbReference type="EnsemblMetazoa" id="SCAU001316-RD">
    <property type="protein sequence ID" value="SCAU001316-PD"/>
    <property type="gene ID" value="SCAU001316"/>
</dbReference>
<dbReference type="PANTHER" id="PTHR10773:SF19">
    <property type="match status" value="1"/>
</dbReference>
<dbReference type="Proteomes" id="UP000095300">
    <property type="component" value="Unassembled WGS sequence"/>
</dbReference>
<keyword evidence="4" id="KW-1185">Reference proteome</keyword>
<organism evidence="3 4">
    <name type="scientific">Stomoxys calcitrans</name>
    <name type="common">Stable fly</name>
    <name type="synonym">Conops calcitrans</name>
    <dbReference type="NCBI Taxonomy" id="35570"/>
    <lineage>
        <taxon>Eukaryota</taxon>
        <taxon>Metazoa</taxon>
        <taxon>Ecdysozoa</taxon>
        <taxon>Arthropoda</taxon>
        <taxon>Hexapoda</taxon>
        <taxon>Insecta</taxon>
        <taxon>Pterygota</taxon>
        <taxon>Neoptera</taxon>
        <taxon>Endopterygota</taxon>
        <taxon>Diptera</taxon>
        <taxon>Brachycera</taxon>
        <taxon>Muscomorpha</taxon>
        <taxon>Muscoidea</taxon>
        <taxon>Muscidae</taxon>
        <taxon>Stomoxys</taxon>
    </lineage>
</organism>
<accession>A0A1I8NR55</accession>
<gene>
    <name evidence="3" type="primary">106096050</name>
</gene>
<proteinExistence type="predicted"/>
<protein>
    <recommendedName>
        <fullName evidence="2">Hsp70-interacting protein N-terminal domain-containing protein</fullName>
    </recommendedName>
</protein>
<evidence type="ECO:0000313" key="4">
    <source>
        <dbReference type="Proteomes" id="UP000095300"/>
    </source>
</evidence>
<dbReference type="VEuPathDB" id="VectorBase:SCAU001316"/>
<evidence type="ECO:0000313" key="3">
    <source>
        <dbReference type="EnsemblMetazoa" id="SCAU001316-PD"/>
    </source>
</evidence>
<feature type="compositionally biased region" description="Acidic residues" evidence="1">
    <location>
        <begin position="82"/>
        <end position="99"/>
    </location>
</feature>
<dbReference type="Pfam" id="PF18253">
    <property type="entry name" value="HipN"/>
    <property type="match status" value="1"/>
</dbReference>
<feature type="domain" description="Hsp70-interacting protein N-terminal" evidence="2">
    <location>
        <begin position="8"/>
        <end position="48"/>
    </location>
</feature>
<evidence type="ECO:0000259" key="2">
    <source>
        <dbReference type="Pfam" id="PF18253"/>
    </source>
</evidence>
<feature type="region of interest" description="Disordered" evidence="1">
    <location>
        <begin position="57"/>
        <end position="99"/>
    </location>
</feature>
<evidence type="ECO:0000256" key="1">
    <source>
        <dbReference type="SAM" id="MobiDB-lite"/>
    </source>
</evidence>
<dbReference type="AlphaFoldDB" id="A0A1I8NR55"/>
<feature type="region of interest" description="Disordered" evidence="1">
    <location>
        <begin position="126"/>
        <end position="176"/>
    </location>
</feature>
<dbReference type="Gene3D" id="6.10.250.3420">
    <property type="match status" value="1"/>
</dbReference>
<sequence length="888" mass="101938">MAAPFVAPEDLEKLKKFIDFVASNPLILNVPQMGFLKRFIEKFGGKVPEGEFQMPAGGKCPFGGDAKTETKSCPHPPPPTQSDEDVVEESEESEVELDMEETDIQLLEPNVLYLDEKPPKIVKNQKLAKKRRGEISKKKMKTTKKSLATRATTGKSKHKLTIKKEMQSNSNKYAARNRNRYSSTVLGEDPLYTPEKDIKMEMDPDQKASCVDEFDCNLGKWEDPAEDIKYMGVGDSEEQQDKEYYSAADDEGAEVDHDIKSEQDYYFEDDYEDDEPLIRLARKKGRPRKYHTKYEDTNKMPGLAECRNICKQKCTQKFTEEQRNAMCDEFWSLAEEDKVAFIRKHTKTKRYKRLKRNKTKSRGNNYCYYLDELNKPNEENEEEQKQCGNELICKDGGTNLTRVCRKYFESTLCLTNYTIKKALDGYTPEVEMDNKYVGKNSLQTNDVDGKVGETKDTTETEAIEQYLDPETGDLITIDHKAEKSKCPANAETIRIATPKKKRVRPKPGDPLPEHNPKAIKCAERCIHKCHTKFTEGERKQICDVFWSMDYNRRKDFILARIETREVETERAPEFRKSNRPPRAYHTRFYLRSGKNGENIRVCKHFMMATLSITRNFITNAIEFADKNTGCYTGADRRGQNSTPRRISPDRMKFIKDQIASYPTWIPNKKSKTRYLHHKLSIKRMFSEYKEMCMAQQQKYVSTHIYYKTFHDDFRLSFLCNPEPKRGGGFLKANPNVSHYTGEEPGGIWLNPYGEKLDLSLYNPAQSFLNIKQTTSSPLPYTSMALAERPAANSSVNDDGCDTKMFAPTLVQPQITITTMPTSTTTTTSTISFNQPLNYVHIIEPPALSSNFLCQPVVAAHEFNVNIYDNSLPQAHEASSTSTSLFRRS</sequence>
<dbReference type="InterPro" id="IPR034649">
    <property type="entry name" value="Hip_N"/>
</dbReference>
<dbReference type="GO" id="GO:0046983">
    <property type="term" value="F:protein dimerization activity"/>
    <property type="evidence" value="ECO:0007669"/>
    <property type="project" value="InterPro"/>
</dbReference>
<dbReference type="PANTHER" id="PTHR10773">
    <property type="entry name" value="DNA-DIRECTED RNA POLYMERASES I, II, AND III SUBUNIT RPABC2"/>
    <property type="match status" value="1"/>
</dbReference>
<feature type="compositionally biased region" description="Basic residues" evidence="1">
    <location>
        <begin position="126"/>
        <end position="144"/>
    </location>
</feature>
<reference evidence="3" key="1">
    <citation type="submission" date="2020-05" db="UniProtKB">
        <authorList>
            <consortium name="EnsemblMetazoa"/>
        </authorList>
    </citation>
    <scope>IDENTIFICATION</scope>
    <source>
        <strain evidence="3">USDA</strain>
    </source>
</reference>
<dbReference type="OrthoDB" id="533763at2759"/>